<keyword evidence="1" id="KW-0472">Membrane</keyword>
<dbReference type="OrthoDB" id="844215at2"/>
<name>A0A4Z0P4S4_9BACT</name>
<protein>
    <submittedName>
        <fullName evidence="2">DUF748 domain-containing protein</fullName>
    </submittedName>
</protein>
<proteinExistence type="predicted"/>
<keyword evidence="1" id="KW-1133">Transmembrane helix</keyword>
<dbReference type="EMBL" id="SRLA01000003">
    <property type="protein sequence ID" value="TGE06562.1"/>
    <property type="molecule type" value="Genomic_DNA"/>
</dbReference>
<keyword evidence="3" id="KW-1185">Reference proteome</keyword>
<sequence length="719" mass="78606">MFPTAVSSEPATSSPPPRNVHWGRWVLAVLLLLGLAVGLALQQLDPWLRRKLEQQVTTASHGRYQLRIGHLHTSLRSRSLTLGHVWLRTTTSSTPDSARLPRVRLAVGRVEVAGVGLLALLRRGVVPIDRIAIDSVALQLASLPKTKQGSKLHEQLPVAGVRVGQFWLRQVRGAYGPGPQPMVQLGQGQLSAQDIWISAAGAADSQRVGYAAAVAGQVRGLAVQVPGHKVKLVRGAFTSAQQLLTLDSVVVHPTQPINNQRGKTARISLVLPRLQLTGVRAAQLTRQHFRADILRITAPRLALTVPTVKPPSLHVLLAPYLRECRLKHLEVVGGALRVAGIEQAPVAANVRAWATNIQVLPRQTTRTAIYYAQAWSVRTGRATLNLDAPYYNLSWQQLQADTRPGTLRLTGLRVVPTLSVVALARSKGHQAAHLKLQIPELRMAGVDYRAAQYNRVVQVTSITVPSAQLYTNSDGRFPINPSISVVTPEALGQVPFQFDVRVVRFQHGTIQMTYRAPRDPVPGTLSINRLAITLRNVSNNPKRMGPGSPLVGSASGWLSNRCYATLALRANLLDRSGAHTLQGTFQQTPLAILNPMIVPTRGIAIKSGTVEQIRFAMQLNRAAVRGTMWARYSDLKLQLLNQQERPGFLKRIETSLVNGIFLRDNNPRKPGQPVKPGPIVSARERRFSVFSLWRQGLVSGMLTSAGVPLPLAKKLSESQ</sequence>
<dbReference type="RefSeq" id="WP_135435334.1">
    <property type="nucleotide sequence ID" value="NZ_SRLA01000003.1"/>
</dbReference>
<gene>
    <name evidence="2" type="ORF">EU556_17165</name>
</gene>
<dbReference type="AlphaFoldDB" id="A0A4Z0P4S4"/>
<organism evidence="2 3">
    <name type="scientific">Hymenobacter fodinae</name>
    <dbReference type="NCBI Taxonomy" id="2510796"/>
    <lineage>
        <taxon>Bacteria</taxon>
        <taxon>Pseudomonadati</taxon>
        <taxon>Bacteroidota</taxon>
        <taxon>Cytophagia</taxon>
        <taxon>Cytophagales</taxon>
        <taxon>Hymenobacteraceae</taxon>
        <taxon>Hymenobacter</taxon>
    </lineage>
</organism>
<keyword evidence="1" id="KW-0812">Transmembrane</keyword>
<reference evidence="2 3" key="1">
    <citation type="submission" date="2019-04" db="EMBL/GenBank/DDBJ databases">
        <authorList>
            <person name="Feng G."/>
            <person name="Zhang J."/>
            <person name="Zhu H."/>
        </authorList>
    </citation>
    <scope>NUCLEOTIDE SEQUENCE [LARGE SCALE GENOMIC DNA]</scope>
    <source>
        <strain evidence="2 3">92R-1</strain>
    </source>
</reference>
<dbReference type="Proteomes" id="UP000298337">
    <property type="component" value="Unassembled WGS sequence"/>
</dbReference>
<evidence type="ECO:0000313" key="2">
    <source>
        <dbReference type="EMBL" id="TGE06562.1"/>
    </source>
</evidence>
<evidence type="ECO:0000313" key="3">
    <source>
        <dbReference type="Proteomes" id="UP000298337"/>
    </source>
</evidence>
<evidence type="ECO:0000256" key="1">
    <source>
        <dbReference type="SAM" id="Phobius"/>
    </source>
</evidence>
<accession>A0A4Z0P4S4</accession>
<feature type="transmembrane region" description="Helical" evidence="1">
    <location>
        <begin position="22"/>
        <end position="41"/>
    </location>
</feature>
<comment type="caution">
    <text evidence="2">The sequence shown here is derived from an EMBL/GenBank/DDBJ whole genome shotgun (WGS) entry which is preliminary data.</text>
</comment>